<sequence>MATSLTAATVTTVFTPNPTCFTASSLWTMSVNCVWSDSTPPSQPTLYNPEIRGSAFSDCPVGMTGAATGTGTLLKDVIIISTACYPAAYDFAGPNLSRSTVTYTSGGRTWWFDGQFGDRMCRATDTIQPWLGTTSMAPSGQAPLRFGNTSTLVMALPQPASVPIALPPNTLAPTPTHMGPPSFIYTPPPPHAITQFTPAPSCLAESSLWLVSTQCFLSSTRPEPDASWLECILTEAGDPNVSNRDYHRFSEIATIGTDGLRTYYSACPAGYSPATSRTWGVFNEPTYAYGEPSPTRTYDVTVTNLICCPSGTYDFEYAESLVSHRTSTTVHNGVTHTIQLYPVPECMATSVSALSGKEIPFMSWSETRFWDEKRQETPTITRTWDFAGATLWAPAEHDTYTVFRDAYTCFKSHVCNRYFSERFKDQVPNTLRGELPAVATPGPGTTPTGAPGGAVSSSSTVAASDREWGSASIVVTLVTVVTLVLGMNG</sequence>
<evidence type="ECO:0000313" key="2">
    <source>
        <dbReference type="EMBL" id="GAB1314458.1"/>
    </source>
</evidence>
<evidence type="ECO:0000256" key="1">
    <source>
        <dbReference type="SAM" id="MobiDB-lite"/>
    </source>
</evidence>
<comment type="caution">
    <text evidence="2">The sequence shown here is derived from an EMBL/GenBank/DDBJ whole genome shotgun (WGS) entry which is preliminary data.</text>
</comment>
<dbReference type="Proteomes" id="UP001628179">
    <property type="component" value="Unassembled WGS sequence"/>
</dbReference>
<reference evidence="2 3" key="1">
    <citation type="submission" date="2024-09" db="EMBL/GenBank/DDBJ databases">
        <title>Itraconazole resistance in Madurella fahalii resulting from another homologue of gene encoding cytochrome P450 14-alpha sterol demethylase (CYP51).</title>
        <authorList>
            <person name="Yoshioka I."/>
            <person name="Fahal A.H."/>
            <person name="Kaneko S."/>
            <person name="Yaguchi T."/>
        </authorList>
    </citation>
    <scope>NUCLEOTIDE SEQUENCE [LARGE SCALE GENOMIC DNA]</scope>
    <source>
        <strain evidence="2 3">IFM 68171</strain>
    </source>
</reference>
<organism evidence="2 3">
    <name type="scientific">Madurella fahalii</name>
    <dbReference type="NCBI Taxonomy" id="1157608"/>
    <lineage>
        <taxon>Eukaryota</taxon>
        <taxon>Fungi</taxon>
        <taxon>Dikarya</taxon>
        <taxon>Ascomycota</taxon>
        <taxon>Pezizomycotina</taxon>
        <taxon>Sordariomycetes</taxon>
        <taxon>Sordariomycetidae</taxon>
        <taxon>Sordariales</taxon>
        <taxon>Sordariales incertae sedis</taxon>
        <taxon>Madurella</taxon>
    </lineage>
</organism>
<feature type="region of interest" description="Disordered" evidence="1">
    <location>
        <begin position="436"/>
        <end position="458"/>
    </location>
</feature>
<keyword evidence="3" id="KW-1185">Reference proteome</keyword>
<dbReference type="RefSeq" id="XP_070916189.1">
    <property type="nucleotide sequence ID" value="XM_071060088.1"/>
</dbReference>
<dbReference type="GeneID" id="98175411"/>
<name>A0ABQ0G9L6_9PEZI</name>
<proteinExistence type="predicted"/>
<accession>A0ABQ0G9L6</accession>
<gene>
    <name evidence="2" type="ORF">MFIFM68171_04668</name>
</gene>
<dbReference type="EMBL" id="BAAFSV010000002">
    <property type="protein sequence ID" value="GAB1314458.1"/>
    <property type="molecule type" value="Genomic_DNA"/>
</dbReference>
<evidence type="ECO:0000313" key="3">
    <source>
        <dbReference type="Proteomes" id="UP001628179"/>
    </source>
</evidence>
<protein>
    <submittedName>
        <fullName evidence="2">Uncharacterized protein</fullName>
    </submittedName>
</protein>